<evidence type="ECO:0008006" key="4">
    <source>
        <dbReference type="Google" id="ProtNLM"/>
    </source>
</evidence>
<keyword evidence="3" id="KW-1185">Reference proteome</keyword>
<gene>
    <name evidence="2" type="ORF">L9059_00160</name>
</gene>
<proteinExistence type="predicted"/>
<evidence type="ECO:0000313" key="2">
    <source>
        <dbReference type="EMBL" id="MCK1788625.1"/>
    </source>
</evidence>
<dbReference type="Gene3D" id="3.90.226.10">
    <property type="entry name" value="2-enoyl-CoA Hydratase, Chain A, domain 1"/>
    <property type="match status" value="1"/>
</dbReference>
<dbReference type="Proteomes" id="UP001299876">
    <property type="component" value="Unassembled WGS sequence"/>
</dbReference>
<name>A0ABT0ESC0_9PSED</name>
<evidence type="ECO:0000313" key="3">
    <source>
        <dbReference type="Proteomes" id="UP001299876"/>
    </source>
</evidence>
<sequence>MRALNRILIGSLLSGISALSFANEVQILPAATTGTASPPEVYLSGEITDATVAQLSALITAKNLHGAVVYLDSAGGDPQAGMDLGELIRRSSMNTAVGRPGASSGHPAAGKCMSACVLTYAGGKFRFIDSASQIGIHRFYRRTALATDLDVAQIFSAAITSYLIKMGVAPALFQRMVQVGRGQMQLLSHSDAVQLNLVNNGVLPADWEIEGKQGSVFLVGRQQTMNGYGKILMSCAPNQRVKVSALWDAGDNKTFITRNSKAYSLRINQQFLPIGQLQAKPSISGDYVLASFIADDNMLWSLSGAEQIGFGFHTGEANTFFGFLLDATGKQDLIRSWIKHCSER</sequence>
<comment type="caution">
    <text evidence="2">The sequence shown here is derived from an EMBL/GenBank/DDBJ whole genome shotgun (WGS) entry which is preliminary data.</text>
</comment>
<feature type="signal peptide" evidence="1">
    <location>
        <begin position="1"/>
        <end position="22"/>
    </location>
</feature>
<reference evidence="2 3" key="1">
    <citation type="submission" date="2022-02" db="EMBL/GenBank/DDBJ databases">
        <title>Comparative genomics of the first Antarctic Pseudomonas spp. capable of biotransforming 2,4,6-Trinitrotoluene.</title>
        <authorList>
            <person name="Cabrera M.A."/>
            <person name="Marquez S.L."/>
            <person name="Perez-Donoso J.M."/>
        </authorList>
    </citation>
    <scope>NUCLEOTIDE SEQUENCE [LARGE SCALE GENOMIC DNA]</scope>
    <source>
        <strain evidence="2 3">TNT19</strain>
    </source>
</reference>
<dbReference type="SUPFAM" id="SSF52096">
    <property type="entry name" value="ClpP/crotonase"/>
    <property type="match status" value="1"/>
</dbReference>
<dbReference type="EMBL" id="JAKNRW010000001">
    <property type="protein sequence ID" value="MCK1788625.1"/>
    <property type="molecule type" value="Genomic_DNA"/>
</dbReference>
<keyword evidence="1" id="KW-0732">Signal</keyword>
<dbReference type="RefSeq" id="WP_247285379.1">
    <property type="nucleotide sequence ID" value="NZ_JAKNRW010000001.1"/>
</dbReference>
<evidence type="ECO:0000256" key="1">
    <source>
        <dbReference type="SAM" id="SignalP"/>
    </source>
</evidence>
<accession>A0ABT0ESC0</accession>
<organism evidence="2 3">
    <name type="scientific">Pseudomonas violetae</name>
    <dbReference type="NCBI Taxonomy" id="2915813"/>
    <lineage>
        <taxon>Bacteria</taxon>
        <taxon>Pseudomonadati</taxon>
        <taxon>Pseudomonadota</taxon>
        <taxon>Gammaproteobacteria</taxon>
        <taxon>Pseudomonadales</taxon>
        <taxon>Pseudomonadaceae</taxon>
        <taxon>Pseudomonas</taxon>
    </lineage>
</organism>
<dbReference type="InterPro" id="IPR029045">
    <property type="entry name" value="ClpP/crotonase-like_dom_sf"/>
</dbReference>
<protein>
    <recommendedName>
        <fullName evidence="4">Periplasmic protein</fullName>
    </recommendedName>
</protein>
<feature type="chain" id="PRO_5046899848" description="Periplasmic protein" evidence="1">
    <location>
        <begin position="23"/>
        <end position="344"/>
    </location>
</feature>